<proteinExistence type="predicted"/>
<organism evidence="1">
    <name type="scientific">Brassica oleracea</name>
    <name type="common">Wild cabbage</name>
    <dbReference type="NCBI Taxonomy" id="3712"/>
    <lineage>
        <taxon>Eukaryota</taxon>
        <taxon>Viridiplantae</taxon>
        <taxon>Streptophyta</taxon>
        <taxon>Embryophyta</taxon>
        <taxon>Tracheophyta</taxon>
        <taxon>Spermatophyta</taxon>
        <taxon>Magnoliopsida</taxon>
        <taxon>eudicotyledons</taxon>
        <taxon>Gunneridae</taxon>
        <taxon>Pentapetalae</taxon>
        <taxon>rosids</taxon>
        <taxon>malvids</taxon>
        <taxon>Brassicales</taxon>
        <taxon>Brassicaceae</taxon>
        <taxon>Brassiceae</taxon>
        <taxon>Brassica</taxon>
    </lineage>
</organism>
<gene>
    <name evidence="1" type="ORF">BOLC3T15502H</name>
</gene>
<dbReference type="EMBL" id="LR031872">
    <property type="protein sequence ID" value="VDC90758.1"/>
    <property type="molecule type" value="Genomic_DNA"/>
</dbReference>
<sequence length="56" mass="6726">MRFSNAHRPYKHGHYHQHRQALKYSLSRISIPTWNIYFGGRNVIWSQKMIDTIILG</sequence>
<dbReference type="AlphaFoldDB" id="A0A3P6B3B6"/>
<accession>A0A3P6B3B6</accession>
<name>A0A3P6B3B6_BRAOL</name>
<evidence type="ECO:0000313" key="1">
    <source>
        <dbReference type="EMBL" id="VDC90758.1"/>
    </source>
</evidence>
<reference evidence="1" key="1">
    <citation type="submission" date="2018-11" db="EMBL/GenBank/DDBJ databases">
        <authorList>
            <consortium name="Genoscope - CEA"/>
            <person name="William W."/>
        </authorList>
    </citation>
    <scope>NUCLEOTIDE SEQUENCE</scope>
</reference>
<protein>
    <submittedName>
        <fullName evidence="1">Uncharacterized protein</fullName>
    </submittedName>
</protein>